<dbReference type="InterPro" id="IPR001314">
    <property type="entry name" value="Peptidase_S1A"/>
</dbReference>
<evidence type="ECO:0000256" key="5">
    <source>
        <dbReference type="ARBA" id="ARBA00022729"/>
    </source>
</evidence>
<dbReference type="SUPFAM" id="SSF50494">
    <property type="entry name" value="Trypsin-like serine proteases"/>
    <property type="match status" value="4"/>
</dbReference>
<keyword evidence="7" id="KW-0720">Serine protease</keyword>
<dbReference type="Proteomes" id="UP000075884">
    <property type="component" value="Unassembled WGS sequence"/>
</dbReference>
<evidence type="ECO:0000256" key="1">
    <source>
        <dbReference type="ARBA" id="ARBA00004613"/>
    </source>
</evidence>
<dbReference type="PROSITE" id="PS00134">
    <property type="entry name" value="TRYPSIN_HIS"/>
    <property type="match status" value="1"/>
</dbReference>
<reference evidence="14" key="1">
    <citation type="submission" date="2013-03" db="EMBL/GenBank/DDBJ databases">
        <title>The Genome Sequence of Anopheles dirus WRAIR2.</title>
        <authorList>
            <consortium name="The Broad Institute Genomics Platform"/>
            <person name="Neafsey D.E."/>
            <person name="Walton C."/>
            <person name="Walker B."/>
            <person name="Young S.K."/>
            <person name="Zeng Q."/>
            <person name="Gargeya S."/>
            <person name="Fitzgerald M."/>
            <person name="Haas B."/>
            <person name="Abouelleil A."/>
            <person name="Allen A.W."/>
            <person name="Alvarado L."/>
            <person name="Arachchi H.M."/>
            <person name="Berlin A.M."/>
            <person name="Chapman S.B."/>
            <person name="Gainer-Dewar J."/>
            <person name="Goldberg J."/>
            <person name="Griggs A."/>
            <person name="Gujja S."/>
            <person name="Hansen M."/>
            <person name="Howarth C."/>
            <person name="Imamovic A."/>
            <person name="Ireland A."/>
            <person name="Larimer J."/>
            <person name="McCowan C."/>
            <person name="Murphy C."/>
            <person name="Pearson M."/>
            <person name="Poon T.W."/>
            <person name="Priest M."/>
            <person name="Roberts A."/>
            <person name="Saif S."/>
            <person name="Shea T."/>
            <person name="Sisk P."/>
            <person name="Sykes S."/>
            <person name="Wortman J."/>
            <person name="Nusbaum C."/>
            <person name="Birren B."/>
        </authorList>
    </citation>
    <scope>NUCLEOTIDE SEQUENCE [LARGE SCALE GENOMIC DNA]</scope>
    <source>
        <strain evidence="14">WRAIR2</strain>
    </source>
</reference>
<feature type="chain" id="PRO_5008128983" description="Peptidase S1 domain-containing protein" evidence="11">
    <location>
        <begin position="25"/>
        <end position="1122"/>
    </location>
</feature>
<keyword evidence="3" id="KW-0964">Secreted</keyword>
<dbReference type="InterPro" id="IPR022357">
    <property type="entry name" value="MIP_CS"/>
</dbReference>
<protein>
    <recommendedName>
        <fullName evidence="12">Peptidase S1 domain-containing protein</fullName>
    </recommendedName>
</protein>
<reference evidence="13" key="2">
    <citation type="submission" date="2020-05" db="UniProtKB">
        <authorList>
            <consortium name="EnsemblMetazoa"/>
        </authorList>
    </citation>
    <scope>IDENTIFICATION</scope>
    <source>
        <strain evidence="13">WRAIR2</strain>
    </source>
</reference>
<accession>A0A182MXV7</accession>
<evidence type="ECO:0000256" key="7">
    <source>
        <dbReference type="ARBA" id="ARBA00022825"/>
    </source>
</evidence>
<dbReference type="SMART" id="SM00020">
    <property type="entry name" value="Tryp_SPc"/>
    <property type="match status" value="1"/>
</dbReference>
<dbReference type="EnsemblMetazoa" id="ADIR000210-RA">
    <property type="protein sequence ID" value="ADIR000210-PA"/>
    <property type="gene ID" value="ADIR000210"/>
</dbReference>
<dbReference type="InterPro" id="IPR009003">
    <property type="entry name" value="Peptidase_S1_PA"/>
</dbReference>
<dbReference type="GO" id="GO:0004252">
    <property type="term" value="F:serine-type endopeptidase activity"/>
    <property type="evidence" value="ECO:0007669"/>
    <property type="project" value="InterPro"/>
</dbReference>
<dbReference type="GO" id="GO:0005576">
    <property type="term" value="C:extracellular region"/>
    <property type="evidence" value="ECO:0007669"/>
    <property type="project" value="UniProtKB-SubCell"/>
</dbReference>
<comment type="subcellular location">
    <subcellularLocation>
        <location evidence="1">Secreted</location>
    </subcellularLocation>
</comment>
<dbReference type="InterPro" id="IPR043504">
    <property type="entry name" value="Peptidase_S1_PA_chymotrypsin"/>
</dbReference>
<dbReference type="FunFam" id="2.40.10.10:FF:000146">
    <property type="entry name" value="Serine protease 53"/>
    <property type="match status" value="1"/>
</dbReference>
<dbReference type="InterPro" id="IPR018114">
    <property type="entry name" value="TRYPSIN_HIS"/>
</dbReference>
<dbReference type="PANTHER" id="PTHR24260:SF136">
    <property type="entry name" value="GH08193P-RELATED"/>
    <property type="match status" value="1"/>
</dbReference>
<name>A0A182MXV7_9DIPT</name>
<evidence type="ECO:0000256" key="8">
    <source>
        <dbReference type="ARBA" id="ARBA00023145"/>
    </source>
</evidence>
<evidence type="ECO:0000256" key="3">
    <source>
        <dbReference type="ARBA" id="ARBA00022525"/>
    </source>
</evidence>
<keyword evidence="5 11" id="KW-0732">Signal</keyword>
<evidence type="ECO:0000256" key="11">
    <source>
        <dbReference type="SAM" id="SignalP"/>
    </source>
</evidence>
<dbReference type="CDD" id="cd00190">
    <property type="entry name" value="Tryp_SPc"/>
    <property type="match status" value="1"/>
</dbReference>
<proteinExistence type="inferred from homology"/>
<dbReference type="VEuPathDB" id="VectorBase:ADIR000210"/>
<evidence type="ECO:0000313" key="14">
    <source>
        <dbReference type="Proteomes" id="UP000075884"/>
    </source>
</evidence>
<evidence type="ECO:0000259" key="12">
    <source>
        <dbReference type="PROSITE" id="PS50240"/>
    </source>
</evidence>
<evidence type="ECO:0000256" key="9">
    <source>
        <dbReference type="ARBA" id="ARBA00023157"/>
    </source>
</evidence>
<evidence type="ECO:0000256" key="4">
    <source>
        <dbReference type="ARBA" id="ARBA00022670"/>
    </source>
</evidence>
<dbReference type="STRING" id="7168.A0A182MXV7"/>
<keyword evidence="8" id="KW-0865">Zymogen</keyword>
<feature type="domain" description="Peptidase S1" evidence="12">
    <location>
        <begin position="313"/>
        <end position="538"/>
    </location>
</feature>
<evidence type="ECO:0000256" key="2">
    <source>
        <dbReference type="ARBA" id="ARBA00006175"/>
    </source>
</evidence>
<evidence type="ECO:0000256" key="6">
    <source>
        <dbReference type="ARBA" id="ARBA00022801"/>
    </source>
</evidence>
<keyword evidence="9" id="KW-1015">Disulfide bond</keyword>
<keyword evidence="14" id="KW-1185">Reference proteome</keyword>
<dbReference type="AlphaFoldDB" id="A0A182MXV7"/>
<feature type="domain" description="Peptidase S1" evidence="12">
    <location>
        <begin position="42"/>
        <end position="289"/>
    </location>
</feature>
<sequence>MAFHPFWNLMLFSLVICAVRLTVGHDGSIDCGRRKLRSVYLILNGTDAIAGHWPWHAAIFHLKDNRMKYVCGGSILDRNTILTAAHCVHSVYGVIPRRYVSIQLGRVQLKEENEYIESHDVEDIIVHPQFSTYSIAYDIALIKLARNITMSKYIQPVCLWNLDYEIHSVIGKNGTIVGFGLTENDTGSDHLKQALVKVMDPLDCIETDRVLGALLTTEMFCGMGLSGTNPCNGDSGGGVFFEISGKWFMRGLVSFTPARANRTDLCDGKKSTVYTDVAKYLKWITQYVDARVLHDETEVIVDYEEKHRLFDYTTCGQFSNTSNLPWYGTLEKESFFDQAYSTCAVTLISEWYAVAPARCFSNDDKRLQVVLKSKTVPIQRVIIHPKYNSSTYANDIALIELYSPVNTTNPDSRPICLHTLTDQRFEGYQNLTMTKLTVSSSSTVPVVYLNSTGCTVRYAHDGVKLQTNQFCAQKTDEYSVHCWDIPAGAPLHQTQTLGGTERQFLRGFQLFAQSCRSTASTVFVSINEYMDWILFNMRYNDPVEAESDHSAIESDWNNLKWEPNEGWLRSFTENICGSIWQDESSRYPSIPWLGWLHANPTVTIADMEHDAIAMLIHKRFALTAAVIATNRAQWRFLSFGPLVEYFTCPTGDCGYIIQAFDVRGITIHPGYRSSPRRNDIALVELWQEVADTWALTIQPICLPWTESLRRSKPLSLTMSTIDLFFIFNRQLVQVNSTSCQERFLLNGYQIKQDDIAICTFRADDERPVAIIPGAPLQAKFNFDDDQRYFLRGLNYDHFESGEYTGQMRIPNFNLPYLFTDINTFLDWIAHEVRRSYVADYKTLTNASSTVEHFKSDQVKQLPIRNTRKIRLFDFKTCGAYYRESMSTELIPAFVPWTGTDYRTDDYNELYECAATLISDRYVELETGSSRDRHRIQKIILHPGYVPASLNNNVALIQLTEPAKFSKPICMPVIAEVRTSGYERSNLLTFVMNYEHAKMAIEPIGDRYVDPIYCQKYWNKLNYQTAPFRVNSTICIYSHPVDRLARESYPAAEGSPIFSKHALQGVERYFLRGFSLRTGSVVSFAPTFYLEIDDYLDWIMDNMNDTLHLNDLTFDLTKTLLFN</sequence>
<keyword evidence="4" id="KW-0645">Protease</keyword>
<dbReference type="InterPro" id="IPR051333">
    <property type="entry name" value="CLIP_Serine_Protease"/>
</dbReference>
<organism evidence="13 14">
    <name type="scientific">Anopheles dirus</name>
    <dbReference type="NCBI Taxonomy" id="7168"/>
    <lineage>
        <taxon>Eukaryota</taxon>
        <taxon>Metazoa</taxon>
        <taxon>Ecdysozoa</taxon>
        <taxon>Arthropoda</taxon>
        <taxon>Hexapoda</taxon>
        <taxon>Insecta</taxon>
        <taxon>Pterygota</taxon>
        <taxon>Neoptera</taxon>
        <taxon>Endopterygota</taxon>
        <taxon>Diptera</taxon>
        <taxon>Nematocera</taxon>
        <taxon>Culicoidea</taxon>
        <taxon>Culicidae</taxon>
        <taxon>Anophelinae</taxon>
        <taxon>Anopheles</taxon>
    </lineage>
</organism>
<evidence type="ECO:0000256" key="10">
    <source>
        <dbReference type="ARBA" id="ARBA00024195"/>
    </source>
</evidence>
<dbReference type="PROSITE" id="PS00221">
    <property type="entry name" value="MIP"/>
    <property type="match status" value="1"/>
</dbReference>
<feature type="domain" description="Peptidase S1" evidence="12">
    <location>
        <begin position="575"/>
        <end position="833"/>
    </location>
</feature>
<dbReference type="PROSITE" id="PS50240">
    <property type="entry name" value="TRYPSIN_DOM"/>
    <property type="match status" value="3"/>
</dbReference>
<dbReference type="Gene3D" id="2.40.10.10">
    <property type="entry name" value="Trypsin-like serine proteases"/>
    <property type="match status" value="4"/>
</dbReference>
<dbReference type="PANTHER" id="PTHR24260">
    <property type="match status" value="1"/>
</dbReference>
<keyword evidence="6" id="KW-0378">Hydrolase</keyword>
<dbReference type="Pfam" id="PF00089">
    <property type="entry name" value="Trypsin"/>
    <property type="match status" value="3"/>
</dbReference>
<dbReference type="InterPro" id="IPR001254">
    <property type="entry name" value="Trypsin_dom"/>
</dbReference>
<comment type="similarity">
    <text evidence="10">Belongs to the peptidase S1 family. CLIP subfamily.</text>
</comment>
<comment type="similarity">
    <text evidence="2">Belongs to the MIP/aquaporin (TC 1.A.8) family.</text>
</comment>
<evidence type="ECO:0000313" key="13">
    <source>
        <dbReference type="EnsemblMetazoa" id="ADIR000210-PA"/>
    </source>
</evidence>
<feature type="signal peptide" evidence="11">
    <location>
        <begin position="1"/>
        <end position="24"/>
    </location>
</feature>
<dbReference type="GO" id="GO:0006508">
    <property type="term" value="P:proteolysis"/>
    <property type="evidence" value="ECO:0007669"/>
    <property type="project" value="UniProtKB-KW"/>
</dbReference>
<dbReference type="PRINTS" id="PR00722">
    <property type="entry name" value="CHYMOTRYPSIN"/>
</dbReference>